<keyword evidence="5 7" id="KW-1133">Transmembrane helix</keyword>
<feature type="transmembrane region" description="Helical" evidence="7">
    <location>
        <begin position="299"/>
        <end position="329"/>
    </location>
</feature>
<evidence type="ECO:0000256" key="2">
    <source>
        <dbReference type="ARBA" id="ARBA00005236"/>
    </source>
</evidence>
<organism evidence="10 11">
    <name type="scientific">Malonomonas rubra DSM 5091</name>
    <dbReference type="NCBI Taxonomy" id="1122189"/>
    <lineage>
        <taxon>Bacteria</taxon>
        <taxon>Pseudomonadati</taxon>
        <taxon>Thermodesulfobacteriota</taxon>
        <taxon>Desulfuromonadia</taxon>
        <taxon>Desulfuromonadales</taxon>
        <taxon>Geopsychrobacteraceae</taxon>
        <taxon>Malonomonas</taxon>
    </lineage>
</organism>
<gene>
    <name evidence="10" type="ORF">SAMN02745165_00312</name>
</gene>
<evidence type="ECO:0000256" key="5">
    <source>
        <dbReference type="ARBA" id="ARBA00022989"/>
    </source>
</evidence>
<dbReference type="InterPro" id="IPR051447">
    <property type="entry name" value="Lipoprotein-release_system"/>
</dbReference>
<accession>A0A1M6BV49</accession>
<dbReference type="OrthoDB" id="9809768at2"/>
<evidence type="ECO:0000313" key="10">
    <source>
        <dbReference type="EMBL" id="SHI52645.1"/>
    </source>
</evidence>
<keyword evidence="3" id="KW-1003">Cell membrane</keyword>
<dbReference type="AlphaFoldDB" id="A0A1M6BV49"/>
<dbReference type="STRING" id="1122189.SAMN02745165_00312"/>
<dbReference type="PANTHER" id="PTHR30489">
    <property type="entry name" value="LIPOPROTEIN-RELEASING SYSTEM TRANSMEMBRANE PROTEIN LOLE"/>
    <property type="match status" value="1"/>
</dbReference>
<keyword evidence="10" id="KW-0449">Lipoprotein</keyword>
<feature type="transmembrane region" description="Helical" evidence="7">
    <location>
        <begin position="258"/>
        <end position="279"/>
    </location>
</feature>
<dbReference type="GO" id="GO:0098797">
    <property type="term" value="C:plasma membrane protein complex"/>
    <property type="evidence" value="ECO:0007669"/>
    <property type="project" value="TreeGrafter"/>
</dbReference>
<keyword evidence="6 7" id="KW-0472">Membrane</keyword>
<dbReference type="InterPro" id="IPR003838">
    <property type="entry name" value="ABC3_permease_C"/>
</dbReference>
<proteinExistence type="inferred from homology"/>
<evidence type="ECO:0000256" key="3">
    <source>
        <dbReference type="ARBA" id="ARBA00022475"/>
    </source>
</evidence>
<protein>
    <submittedName>
        <fullName evidence="10">ABC-type transport system, involved in lipoprotein release, permease component</fullName>
    </submittedName>
</protein>
<sequence length="395" mass="42898">MSFWLRFAFRSVLRRRRRTMITFAAVGFGIAMLIVLGAIMVGVNDTMVRNAVALRSGHLLIESSPVAMPDALAETEHWQTVVSQQERVTMLPRCSLSGVLKQGNQLRALKVQLVDPAAEFRQSPIPKNIKAGSWLKDQPGLVIGDQVATDLALEIGDIVQLETPQGDYRLPLLGTFHTGVQALDQTLGYLSLAVAELFTAEPAISVESALFADPGSDLSSLRNELQLAGGSSAQVFIWPEKLPEVEQLVKLNEFSMQVMILLVIAILAFGVANSLLISVMDRYRYFAILKAIGVRPRELVVTVIGEALVLCLGAGLLGTLMGIIVSLAWGEVGLDLSRYTSFNPHFSINPVIYPRLEPVMVLLPQGLALLAGCLAAFWPALVAARRTVSGGMRDL</sequence>
<keyword evidence="11" id="KW-1185">Reference proteome</keyword>
<name>A0A1M6BV49_MALRU</name>
<dbReference type="Pfam" id="PF02687">
    <property type="entry name" value="FtsX"/>
    <property type="match status" value="1"/>
</dbReference>
<evidence type="ECO:0000256" key="1">
    <source>
        <dbReference type="ARBA" id="ARBA00004651"/>
    </source>
</evidence>
<comment type="subcellular location">
    <subcellularLocation>
        <location evidence="1">Cell membrane</location>
        <topology evidence="1">Multi-pass membrane protein</topology>
    </subcellularLocation>
</comment>
<feature type="domain" description="ABC3 transporter permease C-terminal" evidence="8">
    <location>
        <begin position="258"/>
        <end position="385"/>
    </location>
</feature>
<feature type="transmembrane region" description="Helical" evidence="7">
    <location>
        <begin position="362"/>
        <end position="384"/>
    </location>
</feature>
<evidence type="ECO:0000256" key="7">
    <source>
        <dbReference type="SAM" id="Phobius"/>
    </source>
</evidence>
<comment type="similarity">
    <text evidence="2">Belongs to the ABC-4 integral membrane protein family. LolC/E subfamily.</text>
</comment>
<feature type="transmembrane region" description="Helical" evidence="7">
    <location>
        <begin position="21"/>
        <end position="43"/>
    </location>
</feature>
<dbReference type="InterPro" id="IPR025857">
    <property type="entry name" value="MacB_PCD"/>
</dbReference>
<dbReference type="EMBL" id="FQZT01000001">
    <property type="protein sequence ID" value="SHI52645.1"/>
    <property type="molecule type" value="Genomic_DNA"/>
</dbReference>
<evidence type="ECO:0000313" key="11">
    <source>
        <dbReference type="Proteomes" id="UP000184171"/>
    </source>
</evidence>
<feature type="domain" description="MacB-like periplasmic core" evidence="9">
    <location>
        <begin position="19"/>
        <end position="163"/>
    </location>
</feature>
<evidence type="ECO:0000256" key="4">
    <source>
        <dbReference type="ARBA" id="ARBA00022692"/>
    </source>
</evidence>
<dbReference type="GO" id="GO:0044874">
    <property type="term" value="P:lipoprotein localization to outer membrane"/>
    <property type="evidence" value="ECO:0007669"/>
    <property type="project" value="TreeGrafter"/>
</dbReference>
<evidence type="ECO:0000256" key="6">
    <source>
        <dbReference type="ARBA" id="ARBA00023136"/>
    </source>
</evidence>
<evidence type="ECO:0000259" key="9">
    <source>
        <dbReference type="Pfam" id="PF12704"/>
    </source>
</evidence>
<dbReference type="Pfam" id="PF12704">
    <property type="entry name" value="MacB_PCD"/>
    <property type="match status" value="1"/>
</dbReference>
<dbReference type="RefSeq" id="WP_072904986.1">
    <property type="nucleotide sequence ID" value="NZ_FQZT01000001.1"/>
</dbReference>
<evidence type="ECO:0000259" key="8">
    <source>
        <dbReference type="Pfam" id="PF02687"/>
    </source>
</evidence>
<keyword evidence="4 7" id="KW-0812">Transmembrane</keyword>
<reference evidence="10 11" key="1">
    <citation type="submission" date="2016-11" db="EMBL/GenBank/DDBJ databases">
        <authorList>
            <person name="Jaros S."/>
            <person name="Januszkiewicz K."/>
            <person name="Wedrychowicz H."/>
        </authorList>
    </citation>
    <scope>NUCLEOTIDE SEQUENCE [LARGE SCALE GENOMIC DNA]</scope>
    <source>
        <strain evidence="10 11">DSM 5091</strain>
    </source>
</reference>
<dbReference type="Proteomes" id="UP000184171">
    <property type="component" value="Unassembled WGS sequence"/>
</dbReference>
<dbReference type="PANTHER" id="PTHR30489:SF0">
    <property type="entry name" value="LIPOPROTEIN-RELEASING SYSTEM TRANSMEMBRANE PROTEIN LOLE"/>
    <property type="match status" value="1"/>
</dbReference>